<accession>A0ABS0NXK8</accession>
<dbReference type="EMBL" id="JACEGD010000005">
    <property type="protein sequence ID" value="MBH5385745.1"/>
    <property type="molecule type" value="Genomic_DNA"/>
</dbReference>
<dbReference type="Proteomes" id="UP001194539">
    <property type="component" value="Unassembled WGS sequence"/>
</dbReference>
<name>A0ABS0NXK8_9BRAD</name>
<sequence>MDLNNVSLFDRYASAIGSATPRELAEGDLLQKLTLARDGLLTTCYAPFDFVALDARLVVVGITPGRTQAVNALVAASAALTAGKEKSEASRLAKQTSSFSGSMRTGLVSMLDHIGLAPLLGAVSCAEIFDPSCGLVHFTSALRYPVFVGESNYNGNPDMLKTPLLKSMIDKYLVEEARSLREAVWLPLGPQAARALEYLSGRGLLDRKQVLSGLPHPSGANAERISYFLGRKSRESLSSKTNASTLDAALEKLRFQVDALSA</sequence>
<protein>
    <recommendedName>
        <fullName evidence="3">Uracil-DNA glycosylase-like domain-containing protein</fullName>
    </recommendedName>
</protein>
<keyword evidence="2" id="KW-1185">Reference proteome</keyword>
<organism evidence="1 2">
    <name type="scientific">Bradyrhizobium diversitatis</name>
    <dbReference type="NCBI Taxonomy" id="2755406"/>
    <lineage>
        <taxon>Bacteria</taxon>
        <taxon>Pseudomonadati</taxon>
        <taxon>Pseudomonadota</taxon>
        <taxon>Alphaproteobacteria</taxon>
        <taxon>Hyphomicrobiales</taxon>
        <taxon>Nitrobacteraceae</taxon>
        <taxon>Bradyrhizobium</taxon>
    </lineage>
</organism>
<reference evidence="1 2" key="1">
    <citation type="submission" date="2020-07" db="EMBL/GenBank/DDBJ databases">
        <title>Bradyrhizobium diversity isolated from nodules of indigenous legumes of Western Australia.</title>
        <authorList>
            <person name="Klepa M.S."/>
        </authorList>
    </citation>
    <scope>NUCLEOTIDE SEQUENCE [LARGE SCALE GENOMIC DNA]</scope>
    <source>
        <strain evidence="1 2">CNPSo 4019</strain>
    </source>
</reference>
<evidence type="ECO:0008006" key="3">
    <source>
        <dbReference type="Google" id="ProtNLM"/>
    </source>
</evidence>
<evidence type="ECO:0000313" key="1">
    <source>
        <dbReference type="EMBL" id="MBH5385745.1"/>
    </source>
</evidence>
<proteinExistence type="predicted"/>
<evidence type="ECO:0000313" key="2">
    <source>
        <dbReference type="Proteomes" id="UP001194539"/>
    </source>
</evidence>
<comment type="caution">
    <text evidence="1">The sequence shown here is derived from an EMBL/GenBank/DDBJ whole genome shotgun (WGS) entry which is preliminary data.</text>
</comment>
<gene>
    <name evidence="1" type="ORF">H1B27_05535</name>
</gene>
<dbReference type="RefSeq" id="WP_197965299.1">
    <property type="nucleotide sequence ID" value="NZ_JACEGD010000005.1"/>
</dbReference>